<dbReference type="Gene3D" id="3.40.50.150">
    <property type="entry name" value="Vaccinia Virus protein VP39"/>
    <property type="match status" value="1"/>
</dbReference>
<dbReference type="GO" id="GO:0052913">
    <property type="term" value="F:16S rRNA (guanine(966)-N(2))-methyltransferase activity"/>
    <property type="evidence" value="ECO:0007669"/>
    <property type="project" value="UniProtKB-EC"/>
</dbReference>
<protein>
    <submittedName>
        <fullName evidence="3">16S rRNA (Guanine(966)-N(2))-methyltransferase RsmD</fullName>
        <ecNumber evidence="3">2.1.1.171</ecNumber>
    </submittedName>
</protein>
<dbReference type="EC" id="2.1.1.171" evidence="3"/>
<accession>A0ABW1FWB6</accession>
<dbReference type="SUPFAM" id="SSF53335">
    <property type="entry name" value="S-adenosyl-L-methionine-dependent methyltransferases"/>
    <property type="match status" value="1"/>
</dbReference>
<gene>
    <name evidence="3" type="primary">rsmD</name>
    <name evidence="3" type="ORF">ACFP3V_06160</name>
</gene>
<evidence type="ECO:0000313" key="4">
    <source>
        <dbReference type="Proteomes" id="UP001596174"/>
    </source>
</evidence>
<reference evidence="4" key="1">
    <citation type="journal article" date="2019" name="Int. J. Syst. Evol. Microbiol.">
        <title>The Global Catalogue of Microorganisms (GCM) 10K type strain sequencing project: providing services to taxonomists for standard genome sequencing and annotation.</title>
        <authorList>
            <consortium name="The Broad Institute Genomics Platform"/>
            <consortium name="The Broad Institute Genome Sequencing Center for Infectious Disease"/>
            <person name="Wu L."/>
            <person name="Ma J."/>
        </authorList>
    </citation>
    <scope>NUCLEOTIDE SEQUENCE [LARGE SCALE GENOMIC DNA]</scope>
    <source>
        <strain evidence="4">JCM 4816</strain>
    </source>
</reference>
<dbReference type="NCBIfam" id="TIGR00095">
    <property type="entry name" value="16S rRNA (guanine(966)-N(2))-methyltransferase RsmD"/>
    <property type="match status" value="1"/>
</dbReference>
<dbReference type="RefSeq" id="WP_380580561.1">
    <property type="nucleotide sequence ID" value="NZ_JBHSQJ010000019.1"/>
</dbReference>
<evidence type="ECO:0000256" key="1">
    <source>
        <dbReference type="ARBA" id="ARBA00022603"/>
    </source>
</evidence>
<evidence type="ECO:0000313" key="3">
    <source>
        <dbReference type="EMBL" id="MFC5906795.1"/>
    </source>
</evidence>
<keyword evidence="4" id="KW-1185">Reference proteome</keyword>
<dbReference type="Pfam" id="PF03602">
    <property type="entry name" value="Cons_hypoth95"/>
    <property type="match status" value="1"/>
</dbReference>
<evidence type="ECO:0000256" key="2">
    <source>
        <dbReference type="ARBA" id="ARBA00022679"/>
    </source>
</evidence>
<dbReference type="PANTHER" id="PTHR43542">
    <property type="entry name" value="METHYLTRANSFERASE"/>
    <property type="match status" value="1"/>
</dbReference>
<dbReference type="InterPro" id="IPR002052">
    <property type="entry name" value="DNA_methylase_N6_adenine_CS"/>
</dbReference>
<dbReference type="InterPro" id="IPR029063">
    <property type="entry name" value="SAM-dependent_MTases_sf"/>
</dbReference>
<organism evidence="3 4">
    <name type="scientific">Streptacidiphilus monticola</name>
    <dbReference type="NCBI Taxonomy" id="2161674"/>
    <lineage>
        <taxon>Bacteria</taxon>
        <taxon>Bacillati</taxon>
        <taxon>Actinomycetota</taxon>
        <taxon>Actinomycetes</taxon>
        <taxon>Kitasatosporales</taxon>
        <taxon>Streptomycetaceae</taxon>
        <taxon>Streptacidiphilus</taxon>
    </lineage>
</organism>
<name>A0ABW1FWB6_9ACTN</name>
<keyword evidence="2 3" id="KW-0808">Transferase</keyword>
<comment type="caution">
    <text evidence="3">The sequence shown here is derived from an EMBL/GenBank/DDBJ whole genome shotgun (WGS) entry which is preliminary data.</text>
</comment>
<dbReference type="InterPro" id="IPR004398">
    <property type="entry name" value="RNA_MeTrfase_RsmD"/>
</dbReference>
<proteinExistence type="predicted"/>
<dbReference type="PANTHER" id="PTHR43542:SF1">
    <property type="entry name" value="METHYLTRANSFERASE"/>
    <property type="match status" value="1"/>
</dbReference>
<dbReference type="CDD" id="cd02440">
    <property type="entry name" value="AdoMet_MTases"/>
    <property type="match status" value="1"/>
</dbReference>
<dbReference type="PIRSF" id="PIRSF004553">
    <property type="entry name" value="CHP00095"/>
    <property type="match status" value="1"/>
</dbReference>
<sequence length="197" mass="20897">MTRVIAGAARGRRLAVPPGEGTRPTSDRAREALFSTLESLRGSLSGARVLDLFAGSGAVGLEALSRGAAHTLLVDADPAAVKAITANIRSLRLPGAEVRSGKAERVLAGEPPRMPYDVVFLDPPYAVPDAALREMLITLARQGWITDDAIATVERSTRGGEFAWPEGFLAIRERRYGEATLWYGRAAAATAVDEAGE</sequence>
<dbReference type="PROSITE" id="PS00092">
    <property type="entry name" value="N6_MTASE"/>
    <property type="match status" value="1"/>
</dbReference>
<keyword evidence="1 3" id="KW-0489">Methyltransferase</keyword>
<dbReference type="Proteomes" id="UP001596174">
    <property type="component" value="Unassembled WGS sequence"/>
</dbReference>
<dbReference type="EMBL" id="JBHSQJ010000019">
    <property type="protein sequence ID" value="MFC5906795.1"/>
    <property type="molecule type" value="Genomic_DNA"/>
</dbReference>